<sequence length="135" mass="13930">MSYDPYGQPSQQPAPYQQAGYAASPYAAGVAPKSKGTAALLAFFLGGFGVHNFYLGQKGRGIGHIVLAALGILVIMIAVISGLSSVDSTTAQISEEAAAGVGAGVLFGYLLLIANGIWAFVELIMILVSKDPNLR</sequence>
<protein>
    <submittedName>
        <fullName evidence="7">TM2 domain-containing protein</fullName>
    </submittedName>
</protein>
<keyword evidence="3 5" id="KW-1133">Transmembrane helix</keyword>
<keyword evidence="4 5" id="KW-0472">Membrane</keyword>
<evidence type="ECO:0000313" key="7">
    <source>
        <dbReference type="EMBL" id="QQM67596.1"/>
    </source>
</evidence>
<evidence type="ECO:0000259" key="6">
    <source>
        <dbReference type="Pfam" id="PF05154"/>
    </source>
</evidence>
<feature type="transmembrane region" description="Helical" evidence="5">
    <location>
        <begin position="62"/>
        <end position="86"/>
    </location>
</feature>
<dbReference type="Proteomes" id="UP000595895">
    <property type="component" value="Chromosome"/>
</dbReference>
<evidence type="ECO:0000256" key="5">
    <source>
        <dbReference type="SAM" id="Phobius"/>
    </source>
</evidence>
<evidence type="ECO:0000256" key="1">
    <source>
        <dbReference type="ARBA" id="ARBA00004141"/>
    </source>
</evidence>
<gene>
    <name evidence="7" type="ORF">JG540_01460</name>
</gene>
<name>A0A7T7M9V8_9ACTO</name>
<comment type="subcellular location">
    <subcellularLocation>
        <location evidence="1">Membrane</location>
        <topology evidence="1">Multi-pass membrane protein</topology>
    </subcellularLocation>
</comment>
<dbReference type="AlphaFoldDB" id="A0A7T7M9V8"/>
<evidence type="ECO:0000256" key="3">
    <source>
        <dbReference type="ARBA" id="ARBA00022989"/>
    </source>
</evidence>
<evidence type="ECO:0000256" key="4">
    <source>
        <dbReference type="ARBA" id="ARBA00023136"/>
    </source>
</evidence>
<proteinExistence type="predicted"/>
<dbReference type="GO" id="GO:0016020">
    <property type="term" value="C:membrane"/>
    <property type="evidence" value="ECO:0007669"/>
    <property type="project" value="UniProtKB-SubCell"/>
</dbReference>
<dbReference type="RefSeq" id="WP_200276314.1">
    <property type="nucleotide sequence ID" value="NZ_CP066802.1"/>
</dbReference>
<reference evidence="7 8" key="1">
    <citation type="submission" date="2020-12" db="EMBL/GenBank/DDBJ databases">
        <authorList>
            <person name="Zhou J."/>
        </authorList>
    </citation>
    <scope>NUCLEOTIDE SEQUENCE [LARGE SCALE GENOMIC DNA]</scope>
    <source>
        <strain evidence="7 8">CCUG 61299</strain>
    </source>
</reference>
<dbReference type="KEGG" id="awe:JG540_01460"/>
<evidence type="ECO:0000256" key="2">
    <source>
        <dbReference type="ARBA" id="ARBA00022692"/>
    </source>
</evidence>
<accession>A0A7T7M9V8</accession>
<feature type="transmembrane region" description="Helical" evidence="5">
    <location>
        <begin position="106"/>
        <end position="128"/>
    </location>
</feature>
<dbReference type="InterPro" id="IPR007829">
    <property type="entry name" value="TM2"/>
</dbReference>
<evidence type="ECO:0000313" key="8">
    <source>
        <dbReference type="Proteomes" id="UP000595895"/>
    </source>
</evidence>
<feature type="transmembrane region" description="Helical" evidence="5">
    <location>
        <begin position="36"/>
        <end position="55"/>
    </location>
</feature>
<keyword evidence="8" id="KW-1185">Reference proteome</keyword>
<dbReference type="EMBL" id="CP066802">
    <property type="protein sequence ID" value="QQM67596.1"/>
    <property type="molecule type" value="Genomic_DNA"/>
</dbReference>
<feature type="domain" description="TM2" evidence="6">
    <location>
        <begin position="32"/>
        <end position="76"/>
    </location>
</feature>
<keyword evidence="2 5" id="KW-0812">Transmembrane</keyword>
<organism evidence="7 8">
    <name type="scientific">Actinomyces weissii</name>
    <dbReference type="NCBI Taxonomy" id="675090"/>
    <lineage>
        <taxon>Bacteria</taxon>
        <taxon>Bacillati</taxon>
        <taxon>Actinomycetota</taxon>
        <taxon>Actinomycetes</taxon>
        <taxon>Actinomycetales</taxon>
        <taxon>Actinomycetaceae</taxon>
        <taxon>Actinomyces</taxon>
    </lineage>
</organism>
<dbReference type="Pfam" id="PF05154">
    <property type="entry name" value="TM2"/>
    <property type="match status" value="1"/>
</dbReference>